<keyword evidence="10" id="KW-0969">Cilium</keyword>
<dbReference type="Pfam" id="PF22638">
    <property type="entry name" value="FlgK_D1"/>
    <property type="match status" value="1"/>
</dbReference>
<dbReference type="AlphaFoldDB" id="A0A931MK64"/>
<dbReference type="SUPFAM" id="SSF64518">
    <property type="entry name" value="Phase 1 flagellin"/>
    <property type="match status" value="1"/>
</dbReference>
<dbReference type="GO" id="GO:0005576">
    <property type="term" value="C:extracellular region"/>
    <property type="evidence" value="ECO:0007669"/>
    <property type="project" value="UniProtKB-SubCell"/>
</dbReference>
<comment type="subcellular location">
    <subcellularLocation>
        <location evidence="1">Bacterial flagellum basal body</location>
    </subcellularLocation>
    <subcellularLocation>
        <location evidence="2">Secreted</location>
    </subcellularLocation>
</comment>
<dbReference type="PANTHER" id="PTHR30033:SF2">
    <property type="entry name" value="FLAGELLAR HOOK PROTEIN"/>
    <property type="match status" value="1"/>
</dbReference>
<comment type="similarity">
    <text evidence="3">Belongs to the flagella basal body rod proteins family.</text>
</comment>
<dbReference type="GO" id="GO:0005198">
    <property type="term" value="F:structural molecule activity"/>
    <property type="evidence" value="ECO:0007669"/>
    <property type="project" value="InterPro"/>
</dbReference>
<keyword evidence="5" id="KW-0964">Secreted</keyword>
<dbReference type="RefSeq" id="WP_197161003.1">
    <property type="nucleotide sequence ID" value="NZ_JADZGI010000001.1"/>
</dbReference>
<keyword evidence="10" id="KW-0282">Flagellum</keyword>
<dbReference type="NCBIfam" id="TIGR02492">
    <property type="entry name" value="flgK_ends"/>
    <property type="match status" value="1"/>
</dbReference>
<sequence length="446" mass="45124">MSSDLISIARSGTRAARVALDVTANNIANASSEGYVRRSASLTEIAVSSVSTVPSAINLAGVHVTGVVRNADLFRQSEVRRTGADAARANAELQGLENVEAAIEQTGIYTSIVDLEAAFQQLLSDPTDGSLRAAALEKSRNVAQTFNVTAQSLDAVGEGLRFEAQDGVDEVNRIAAELARVNLRLTRSADLSSDQTALFDQRDKLLQDLSRHADVSTGFAADTGVVTVKLGGSAGPALVDGGASGTLAMAKAADGTVSFTLDGNALAVSSGALAGKGQALAQLASSRAGLDAIAGDLVTTINTVQTGGVDLAGNAGQPLFSGTGASDIALVATSGNAIATAPAGAGANSRDTANLVALRAAIAAANPAGAIDGVLFEVSSAVAARQVTRDALESIASTARVALQAQAGVDLDQEAVNLVRFQQAFQANGRVIQVASDIFDSILAIR</sequence>
<evidence type="ECO:0000259" key="7">
    <source>
        <dbReference type="Pfam" id="PF00460"/>
    </source>
</evidence>
<dbReference type="EMBL" id="JADZGI010000001">
    <property type="protein sequence ID" value="MBH0112134.1"/>
    <property type="molecule type" value="Genomic_DNA"/>
</dbReference>
<dbReference type="InterPro" id="IPR053927">
    <property type="entry name" value="FlgK_helical"/>
</dbReference>
<dbReference type="InterPro" id="IPR010930">
    <property type="entry name" value="Flg_bb/hook_C_dom"/>
</dbReference>
<comment type="caution">
    <text evidence="10">The sequence shown here is derived from an EMBL/GenBank/DDBJ whole genome shotgun (WGS) entry which is preliminary data.</text>
</comment>
<evidence type="ECO:0000256" key="5">
    <source>
        <dbReference type="ARBA" id="ARBA00022525"/>
    </source>
</evidence>
<dbReference type="InterPro" id="IPR002371">
    <property type="entry name" value="FlgK"/>
</dbReference>
<evidence type="ECO:0000259" key="9">
    <source>
        <dbReference type="Pfam" id="PF22638"/>
    </source>
</evidence>
<gene>
    <name evidence="10" type="primary">flgK</name>
    <name evidence="10" type="ORF">I5E68_04095</name>
</gene>
<dbReference type="GO" id="GO:0009424">
    <property type="term" value="C:bacterial-type flagellum hook"/>
    <property type="evidence" value="ECO:0007669"/>
    <property type="project" value="InterPro"/>
</dbReference>
<evidence type="ECO:0000256" key="6">
    <source>
        <dbReference type="ARBA" id="ARBA00023143"/>
    </source>
</evidence>
<dbReference type="Pfam" id="PF06429">
    <property type="entry name" value="Flg_bbr_C"/>
    <property type="match status" value="1"/>
</dbReference>
<evidence type="ECO:0000259" key="8">
    <source>
        <dbReference type="Pfam" id="PF06429"/>
    </source>
</evidence>
<evidence type="ECO:0000256" key="4">
    <source>
        <dbReference type="ARBA" id="ARBA00016244"/>
    </source>
</evidence>
<name>A0A931MK64_9SPHN</name>
<keyword evidence="11" id="KW-1185">Reference proteome</keyword>
<evidence type="ECO:0000313" key="11">
    <source>
        <dbReference type="Proteomes" id="UP000617634"/>
    </source>
</evidence>
<proteinExistence type="inferred from homology"/>
<dbReference type="Pfam" id="PF00460">
    <property type="entry name" value="Flg_bb_rod"/>
    <property type="match status" value="1"/>
</dbReference>
<evidence type="ECO:0000256" key="2">
    <source>
        <dbReference type="ARBA" id="ARBA00004613"/>
    </source>
</evidence>
<accession>A0A931MK64</accession>
<keyword evidence="10" id="KW-0966">Cell projection</keyword>
<dbReference type="GO" id="GO:0009425">
    <property type="term" value="C:bacterial-type flagellum basal body"/>
    <property type="evidence" value="ECO:0007669"/>
    <property type="project" value="UniProtKB-SubCell"/>
</dbReference>
<feature type="domain" description="Flagellar basal-body/hook protein C-terminal" evidence="8">
    <location>
        <begin position="407"/>
        <end position="444"/>
    </location>
</feature>
<evidence type="ECO:0000256" key="1">
    <source>
        <dbReference type="ARBA" id="ARBA00004117"/>
    </source>
</evidence>
<dbReference type="Proteomes" id="UP000617634">
    <property type="component" value="Unassembled WGS sequence"/>
</dbReference>
<feature type="domain" description="Flagellar hook-associated protein FlgK helical" evidence="9">
    <location>
        <begin position="95"/>
        <end position="320"/>
    </location>
</feature>
<evidence type="ECO:0000256" key="3">
    <source>
        <dbReference type="ARBA" id="ARBA00009677"/>
    </source>
</evidence>
<feature type="domain" description="Flagellar basal body rod protein N-terminal" evidence="7">
    <location>
        <begin position="8"/>
        <end position="35"/>
    </location>
</feature>
<evidence type="ECO:0000313" key="10">
    <source>
        <dbReference type="EMBL" id="MBH0112134.1"/>
    </source>
</evidence>
<organism evidence="10 11">
    <name type="scientific">Novosphingobium aureum</name>
    <dbReference type="NCBI Taxonomy" id="2792964"/>
    <lineage>
        <taxon>Bacteria</taxon>
        <taxon>Pseudomonadati</taxon>
        <taxon>Pseudomonadota</taxon>
        <taxon>Alphaproteobacteria</taxon>
        <taxon>Sphingomonadales</taxon>
        <taxon>Sphingomonadaceae</taxon>
        <taxon>Novosphingobium</taxon>
    </lineage>
</organism>
<keyword evidence="6" id="KW-0975">Bacterial flagellum</keyword>
<dbReference type="InterPro" id="IPR001444">
    <property type="entry name" value="Flag_bb_rod_N"/>
</dbReference>
<dbReference type="PANTHER" id="PTHR30033">
    <property type="entry name" value="FLAGELLAR HOOK-ASSOCIATED PROTEIN 1"/>
    <property type="match status" value="1"/>
</dbReference>
<protein>
    <recommendedName>
        <fullName evidence="4">Flagellar hook-associated protein 1</fullName>
    </recommendedName>
</protein>
<dbReference type="GO" id="GO:0044780">
    <property type="term" value="P:bacterial-type flagellum assembly"/>
    <property type="evidence" value="ECO:0007669"/>
    <property type="project" value="InterPro"/>
</dbReference>
<reference evidence="10" key="1">
    <citation type="submission" date="2020-11" db="EMBL/GenBank/DDBJ databases">
        <title>Novosphingobium aureum sp. nov., a marine bacterium isolated from sediment of a salt flat.</title>
        <authorList>
            <person name="Yoo Y."/>
            <person name="Kim J.-J."/>
        </authorList>
    </citation>
    <scope>NUCLEOTIDE SEQUENCE</scope>
    <source>
        <strain evidence="10">YJ-S2-02</strain>
    </source>
</reference>